<dbReference type="Proteomes" id="UP000183567">
    <property type="component" value="Unassembled WGS sequence"/>
</dbReference>
<protein>
    <submittedName>
        <fullName evidence="2">Uncharacterized protein</fullName>
    </submittedName>
</protein>
<evidence type="ECO:0000313" key="3">
    <source>
        <dbReference type="Proteomes" id="UP000183567"/>
    </source>
</evidence>
<dbReference type="STRING" id="180088.A0A1J8Q4D2"/>
<feature type="compositionally biased region" description="Polar residues" evidence="1">
    <location>
        <begin position="51"/>
        <end position="72"/>
    </location>
</feature>
<evidence type="ECO:0000256" key="1">
    <source>
        <dbReference type="SAM" id="MobiDB-lite"/>
    </source>
</evidence>
<feature type="compositionally biased region" description="Acidic residues" evidence="1">
    <location>
        <begin position="11"/>
        <end position="21"/>
    </location>
</feature>
<feature type="region of interest" description="Disordered" evidence="1">
    <location>
        <begin position="197"/>
        <end position="224"/>
    </location>
</feature>
<dbReference type="AlphaFoldDB" id="A0A1J8Q4D2"/>
<reference evidence="2 3" key="1">
    <citation type="submission" date="2016-03" db="EMBL/GenBank/DDBJ databases">
        <title>Comparative genomics of the ectomycorrhizal sister species Rhizopogon vinicolor and Rhizopogon vesiculosus (Basidiomycota: Boletales) reveals a divergence of the mating type B locus.</title>
        <authorList>
            <person name="Mujic A.B."/>
            <person name="Kuo A."/>
            <person name="Tritt A."/>
            <person name="Lipzen A."/>
            <person name="Chen C."/>
            <person name="Johnson J."/>
            <person name="Sharma A."/>
            <person name="Barry K."/>
            <person name="Grigoriev I.V."/>
            <person name="Spatafora J.W."/>
        </authorList>
    </citation>
    <scope>NUCLEOTIDE SEQUENCE [LARGE SCALE GENOMIC DNA]</scope>
    <source>
        <strain evidence="2 3">AM-OR11-056</strain>
    </source>
</reference>
<accession>A0A1J8Q4D2</accession>
<sequence length="252" mass="28173">MGASAPFACDETAEEDSDDEPQGIRGRRPSQKSLKRDIRHSSRKRHSTSSQQASGPMTLDYSNEGKQMGSLQRRMSFTHSRSPHPQTLNNPINGAFSPSTSSFPQRQKPPPVVHTLFPAMISASLRIPFLGTWSFCMDTRYMGESLLLIGSLTFFNGKLSDDTLHTVDASMSIEMYILLITAVLYITRVHTTLPYSNTTAPSVPESQSRRAASPRTDTREIKRSGSMLTPTVKSRFSFIWMSVPKNYRHVVL</sequence>
<feature type="compositionally biased region" description="Polar residues" evidence="1">
    <location>
        <begin position="197"/>
        <end position="210"/>
    </location>
</feature>
<dbReference type="EMBL" id="LVVM01002568">
    <property type="protein sequence ID" value="OJA16462.1"/>
    <property type="molecule type" value="Genomic_DNA"/>
</dbReference>
<evidence type="ECO:0000313" key="2">
    <source>
        <dbReference type="EMBL" id="OJA16462.1"/>
    </source>
</evidence>
<dbReference type="OrthoDB" id="377083at2759"/>
<feature type="region of interest" description="Disordered" evidence="1">
    <location>
        <begin position="1"/>
        <end position="72"/>
    </location>
</feature>
<name>A0A1J8Q4D2_9AGAM</name>
<keyword evidence="3" id="KW-1185">Reference proteome</keyword>
<gene>
    <name evidence="2" type="ORF">AZE42_04676</name>
</gene>
<proteinExistence type="predicted"/>
<organism evidence="2 3">
    <name type="scientific">Rhizopogon vesiculosus</name>
    <dbReference type="NCBI Taxonomy" id="180088"/>
    <lineage>
        <taxon>Eukaryota</taxon>
        <taxon>Fungi</taxon>
        <taxon>Dikarya</taxon>
        <taxon>Basidiomycota</taxon>
        <taxon>Agaricomycotina</taxon>
        <taxon>Agaricomycetes</taxon>
        <taxon>Agaricomycetidae</taxon>
        <taxon>Boletales</taxon>
        <taxon>Suillineae</taxon>
        <taxon>Rhizopogonaceae</taxon>
        <taxon>Rhizopogon</taxon>
    </lineage>
</organism>
<comment type="caution">
    <text evidence="2">The sequence shown here is derived from an EMBL/GenBank/DDBJ whole genome shotgun (WGS) entry which is preliminary data.</text>
</comment>